<comment type="caution">
    <text evidence="1">The sequence shown here is derived from an EMBL/GenBank/DDBJ whole genome shotgun (WGS) entry which is preliminary data.</text>
</comment>
<evidence type="ECO:0000313" key="2">
    <source>
        <dbReference type="Proteomes" id="UP000233469"/>
    </source>
</evidence>
<reference evidence="1 2" key="2">
    <citation type="submission" date="2017-10" db="EMBL/GenBank/DDBJ databases">
        <title>Extensive intraspecific genome diversity in a model arbuscular mycorrhizal fungus.</title>
        <authorList>
            <person name="Chen E.C.H."/>
            <person name="Morin E."/>
            <person name="Baudet D."/>
            <person name="Noel J."/>
            <person name="Ndikumana S."/>
            <person name="Charron P."/>
            <person name="St-Onge C."/>
            <person name="Giorgi J."/>
            <person name="Grigoriev I.V."/>
            <person name="Roux C."/>
            <person name="Martin F.M."/>
            <person name="Corradi N."/>
        </authorList>
    </citation>
    <scope>NUCLEOTIDE SEQUENCE [LARGE SCALE GENOMIC DNA]</scope>
    <source>
        <strain evidence="1 2">C2</strain>
    </source>
</reference>
<proteinExistence type="predicted"/>
<reference evidence="1 2" key="1">
    <citation type="submission" date="2016-04" db="EMBL/GenBank/DDBJ databases">
        <title>Genome analyses suggest a sexual origin of heterokaryosis in a supposedly ancient asexual fungus.</title>
        <authorList>
            <person name="Ropars J."/>
            <person name="Sedzielewska K."/>
            <person name="Noel J."/>
            <person name="Charron P."/>
            <person name="Farinelli L."/>
            <person name="Marton T."/>
            <person name="Kruger M."/>
            <person name="Pelin A."/>
            <person name="Brachmann A."/>
            <person name="Corradi N."/>
        </authorList>
    </citation>
    <scope>NUCLEOTIDE SEQUENCE [LARGE SCALE GENOMIC DNA]</scope>
    <source>
        <strain evidence="1 2">C2</strain>
    </source>
</reference>
<dbReference type="Proteomes" id="UP000233469">
    <property type="component" value="Unassembled WGS sequence"/>
</dbReference>
<gene>
    <name evidence="1" type="ORF">RhiirC2_804447</name>
</gene>
<accession>A0A2N1KZT0</accession>
<dbReference type="EMBL" id="LLXL01009476">
    <property type="protein sequence ID" value="PKK42645.1"/>
    <property type="molecule type" value="Genomic_DNA"/>
</dbReference>
<name>A0A2N1KZT0_9GLOM</name>
<evidence type="ECO:0000313" key="1">
    <source>
        <dbReference type="EMBL" id="PKK42645.1"/>
    </source>
</evidence>
<organism evidence="1 2">
    <name type="scientific">Rhizophagus irregularis</name>
    <dbReference type="NCBI Taxonomy" id="588596"/>
    <lineage>
        <taxon>Eukaryota</taxon>
        <taxon>Fungi</taxon>
        <taxon>Fungi incertae sedis</taxon>
        <taxon>Mucoromycota</taxon>
        <taxon>Glomeromycotina</taxon>
        <taxon>Glomeromycetes</taxon>
        <taxon>Glomerales</taxon>
        <taxon>Glomeraceae</taxon>
        <taxon>Rhizophagus</taxon>
    </lineage>
</organism>
<dbReference type="AlphaFoldDB" id="A0A2N1KZT0"/>
<protein>
    <submittedName>
        <fullName evidence="1">Uncharacterized protein</fullName>
    </submittedName>
</protein>
<sequence>MTLMIFDEISFFGNFKFQKIEIVMINIIHTSKTGNFMTRIYVDLYHLKEFHIKGNFKKGNFKNLKFQISKFQFS</sequence>